<dbReference type="GO" id="GO:0004965">
    <property type="term" value="F:G protein-coupled GABA receptor activity"/>
    <property type="evidence" value="ECO:0007669"/>
    <property type="project" value="InterPro"/>
</dbReference>
<evidence type="ECO:0000256" key="9">
    <source>
        <dbReference type="SAM" id="Phobius"/>
    </source>
</evidence>
<evidence type="ECO:0000313" key="11">
    <source>
        <dbReference type="EMBL" id="CAI8047946.1"/>
    </source>
</evidence>
<protein>
    <recommendedName>
        <fullName evidence="10">G-protein coupled receptors family 3 profile domain-containing protein</fullName>
    </recommendedName>
</protein>
<dbReference type="PANTHER" id="PTHR10519">
    <property type="entry name" value="GABA-B RECEPTOR"/>
    <property type="match status" value="1"/>
</dbReference>
<comment type="caution">
    <text evidence="11">The sequence shown here is derived from an EMBL/GenBank/DDBJ whole genome shotgun (WGS) entry which is preliminary data.</text>
</comment>
<dbReference type="InterPro" id="IPR002455">
    <property type="entry name" value="GPCR3_GABA-B"/>
</dbReference>
<accession>A0AA35TJ92</accession>
<comment type="subcellular location">
    <subcellularLocation>
        <location evidence="1">Membrane</location>
        <topology evidence="1">Multi-pass membrane protein</topology>
    </subcellularLocation>
</comment>
<feature type="non-terminal residue" evidence="11">
    <location>
        <position position="147"/>
    </location>
</feature>
<dbReference type="GO" id="GO:0038039">
    <property type="term" value="C:G protein-coupled receptor heterodimeric complex"/>
    <property type="evidence" value="ECO:0007669"/>
    <property type="project" value="TreeGrafter"/>
</dbReference>
<keyword evidence="7" id="KW-0325">Glycoprotein</keyword>
<dbReference type="AlphaFoldDB" id="A0AA35TJ92"/>
<evidence type="ECO:0000256" key="3">
    <source>
        <dbReference type="ARBA" id="ARBA00022989"/>
    </source>
</evidence>
<proteinExistence type="predicted"/>
<evidence type="ECO:0000313" key="12">
    <source>
        <dbReference type="Proteomes" id="UP001174909"/>
    </source>
</evidence>
<name>A0AA35TJ92_GEOBA</name>
<feature type="domain" description="G-protein coupled receptors family 3 profile" evidence="10">
    <location>
        <begin position="1"/>
        <end position="80"/>
    </location>
</feature>
<evidence type="ECO:0000259" key="10">
    <source>
        <dbReference type="PROSITE" id="PS50259"/>
    </source>
</evidence>
<organism evidence="11 12">
    <name type="scientific">Geodia barretti</name>
    <name type="common">Barrett's horny sponge</name>
    <dbReference type="NCBI Taxonomy" id="519541"/>
    <lineage>
        <taxon>Eukaryota</taxon>
        <taxon>Metazoa</taxon>
        <taxon>Porifera</taxon>
        <taxon>Demospongiae</taxon>
        <taxon>Heteroscleromorpha</taxon>
        <taxon>Tetractinellida</taxon>
        <taxon>Astrophorina</taxon>
        <taxon>Geodiidae</taxon>
        <taxon>Geodia</taxon>
    </lineage>
</organism>
<dbReference type="EMBL" id="CASHTH010003686">
    <property type="protein sequence ID" value="CAI8047946.1"/>
    <property type="molecule type" value="Genomic_DNA"/>
</dbReference>
<gene>
    <name evidence="11" type="ORF">GBAR_LOCUS26506</name>
</gene>
<evidence type="ECO:0000256" key="4">
    <source>
        <dbReference type="ARBA" id="ARBA00023040"/>
    </source>
</evidence>
<keyword evidence="12" id="KW-1185">Reference proteome</keyword>
<reference evidence="11" key="1">
    <citation type="submission" date="2023-03" db="EMBL/GenBank/DDBJ databases">
        <authorList>
            <person name="Steffen K."/>
            <person name="Cardenas P."/>
        </authorList>
    </citation>
    <scope>NUCLEOTIDE SEQUENCE</scope>
</reference>
<feature type="transmembrane region" description="Helical" evidence="9">
    <location>
        <begin position="50"/>
        <end position="69"/>
    </location>
</feature>
<evidence type="ECO:0000256" key="8">
    <source>
        <dbReference type="ARBA" id="ARBA00023224"/>
    </source>
</evidence>
<dbReference type="PROSITE" id="PS50259">
    <property type="entry name" value="G_PROTEIN_RECEP_F3_4"/>
    <property type="match status" value="1"/>
</dbReference>
<keyword evidence="5 9" id="KW-0472">Membrane</keyword>
<evidence type="ECO:0000256" key="2">
    <source>
        <dbReference type="ARBA" id="ARBA00022692"/>
    </source>
</evidence>
<evidence type="ECO:0000256" key="1">
    <source>
        <dbReference type="ARBA" id="ARBA00004141"/>
    </source>
</evidence>
<evidence type="ECO:0000256" key="6">
    <source>
        <dbReference type="ARBA" id="ARBA00023170"/>
    </source>
</evidence>
<keyword evidence="2 9" id="KW-0812">Transmembrane</keyword>
<evidence type="ECO:0000256" key="7">
    <source>
        <dbReference type="ARBA" id="ARBA00023180"/>
    </source>
</evidence>
<dbReference type="Proteomes" id="UP001174909">
    <property type="component" value="Unassembled WGS sequence"/>
</dbReference>
<feature type="transmembrane region" description="Helical" evidence="9">
    <location>
        <begin position="20"/>
        <end position="44"/>
    </location>
</feature>
<dbReference type="Pfam" id="PF00003">
    <property type="entry name" value="7tm_3"/>
    <property type="match status" value="1"/>
</dbReference>
<dbReference type="PANTHER" id="PTHR10519:SF74">
    <property type="entry name" value="GAMMA-AMINOBUTYRIC ACID TYPE B RECEPTOR SUBUNIT 2"/>
    <property type="match status" value="1"/>
</dbReference>
<keyword evidence="4" id="KW-0297">G-protein coupled receptor</keyword>
<dbReference type="InterPro" id="IPR017978">
    <property type="entry name" value="GPCR_3_C"/>
</dbReference>
<keyword evidence="6" id="KW-0675">Receptor</keyword>
<dbReference type="GO" id="GO:0007214">
    <property type="term" value="P:gamma-aminobutyric acid signaling pathway"/>
    <property type="evidence" value="ECO:0007669"/>
    <property type="project" value="TreeGrafter"/>
</dbReference>
<sequence>VLAIRTRKVKISILNDSKYITAIVYVSSLVVVVMMLVTFVSGNLQNLNEAFFSAGLLLSTYIFLGLTFIPKMVGYYRDPHGDKMMKDLTGAHSIKLQRSGFGQQSGTAEQERVGTLQRRLTELEGELKIYKARPCNYSYQTKQSHVL</sequence>
<keyword evidence="3 9" id="KW-1133">Transmembrane helix</keyword>
<keyword evidence="8" id="KW-0807">Transducer</keyword>
<evidence type="ECO:0000256" key="5">
    <source>
        <dbReference type="ARBA" id="ARBA00023136"/>
    </source>
</evidence>